<dbReference type="NCBIfam" id="NF033788">
    <property type="entry name" value="HTH_metalloreg"/>
    <property type="match status" value="1"/>
</dbReference>
<dbReference type="InterPro" id="IPR001845">
    <property type="entry name" value="HTH_ArsR_DNA-bd_dom"/>
</dbReference>
<evidence type="ECO:0000256" key="1">
    <source>
        <dbReference type="ARBA" id="ARBA00023015"/>
    </source>
</evidence>
<dbReference type="SUPFAM" id="SSF46785">
    <property type="entry name" value="Winged helix' DNA-binding domain"/>
    <property type="match status" value="1"/>
</dbReference>
<dbReference type="EMBL" id="PTJA01000006">
    <property type="protein sequence ID" value="PPK80440.1"/>
    <property type="molecule type" value="Genomic_DNA"/>
</dbReference>
<dbReference type="InterPro" id="IPR051081">
    <property type="entry name" value="HTH_MetalResp_TranReg"/>
</dbReference>
<dbReference type="InterPro" id="IPR036390">
    <property type="entry name" value="WH_DNA-bd_sf"/>
</dbReference>
<name>A0A2S6HRX7_9FIRM</name>
<sequence length="119" mass="13578">MKDTLEDIERLEAEFHSCQKVLTAFGDEMRQHILCMMLKSECSGSRVIEIAQKTNLSRPAVSHHMQILKNSGIVKSRKEGTCIYYYLDPDDNTLGNLITLFSDIKKIMEDVPDRSGELI</sequence>
<evidence type="ECO:0000256" key="2">
    <source>
        <dbReference type="ARBA" id="ARBA00023125"/>
    </source>
</evidence>
<gene>
    <name evidence="5" type="ORF">BXY41_10630</name>
</gene>
<dbReference type="PANTHER" id="PTHR33154">
    <property type="entry name" value="TRANSCRIPTIONAL REGULATOR, ARSR FAMILY"/>
    <property type="match status" value="1"/>
</dbReference>
<dbReference type="CDD" id="cd00090">
    <property type="entry name" value="HTH_ARSR"/>
    <property type="match status" value="1"/>
</dbReference>
<keyword evidence="3" id="KW-0804">Transcription</keyword>
<keyword evidence="1" id="KW-0805">Transcription regulation</keyword>
<comment type="caution">
    <text evidence="5">The sequence shown here is derived from an EMBL/GenBank/DDBJ whole genome shotgun (WGS) entry which is preliminary data.</text>
</comment>
<evidence type="ECO:0000313" key="5">
    <source>
        <dbReference type="EMBL" id="PPK80440.1"/>
    </source>
</evidence>
<feature type="domain" description="HTH arsR-type" evidence="4">
    <location>
        <begin position="11"/>
        <end position="112"/>
    </location>
</feature>
<dbReference type="InterPro" id="IPR011991">
    <property type="entry name" value="ArsR-like_HTH"/>
</dbReference>
<dbReference type="PRINTS" id="PR00778">
    <property type="entry name" value="HTHARSR"/>
</dbReference>
<keyword evidence="2" id="KW-0238">DNA-binding</keyword>
<dbReference type="OrthoDB" id="9800049at2"/>
<protein>
    <submittedName>
        <fullName evidence="5">ArsR family transcriptional regulator</fullName>
    </submittedName>
</protein>
<dbReference type="PANTHER" id="PTHR33154:SF33">
    <property type="entry name" value="TRANSCRIPTIONAL REPRESSOR SDPR"/>
    <property type="match status" value="1"/>
</dbReference>
<organism evidence="5 6">
    <name type="scientific">Lacrimispora xylanisolvens</name>
    <dbReference type="NCBI Taxonomy" id="384636"/>
    <lineage>
        <taxon>Bacteria</taxon>
        <taxon>Bacillati</taxon>
        <taxon>Bacillota</taxon>
        <taxon>Clostridia</taxon>
        <taxon>Lachnospirales</taxon>
        <taxon>Lachnospiraceae</taxon>
        <taxon>Lacrimispora</taxon>
    </lineage>
</organism>
<reference evidence="5 6" key="1">
    <citation type="submission" date="2018-02" db="EMBL/GenBank/DDBJ databases">
        <title>Genomic Encyclopedia of Archaeal and Bacterial Type Strains, Phase II (KMG-II): from individual species to whole genera.</title>
        <authorList>
            <person name="Goeker M."/>
        </authorList>
    </citation>
    <scope>NUCLEOTIDE SEQUENCE [LARGE SCALE GENOMIC DNA]</scope>
    <source>
        <strain evidence="5 6">DSM 3808</strain>
    </source>
</reference>
<dbReference type="Gene3D" id="1.10.10.10">
    <property type="entry name" value="Winged helix-like DNA-binding domain superfamily/Winged helix DNA-binding domain"/>
    <property type="match status" value="1"/>
</dbReference>
<dbReference type="AlphaFoldDB" id="A0A2S6HRX7"/>
<dbReference type="SMART" id="SM00418">
    <property type="entry name" value="HTH_ARSR"/>
    <property type="match status" value="1"/>
</dbReference>
<evidence type="ECO:0000256" key="3">
    <source>
        <dbReference type="ARBA" id="ARBA00023163"/>
    </source>
</evidence>
<dbReference type="GO" id="GO:0003700">
    <property type="term" value="F:DNA-binding transcription factor activity"/>
    <property type="evidence" value="ECO:0007669"/>
    <property type="project" value="InterPro"/>
</dbReference>
<accession>A0A2S6HRX7</accession>
<dbReference type="GO" id="GO:0003677">
    <property type="term" value="F:DNA binding"/>
    <property type="evidence" value="ECO:0007669"/>
    <property type="project" value="UniProtKB-KW"/>
</dbReference>
<dbReference type="RefSeq" id="WP_146088574.1">
    <property type="nucleotide sequence ID" value="NZ_PTJA01000006.1"/>
</dbReference>
<evidence type="ECO:0000259" key="4">
    <source>
        <dbReference type="PROSITE" id="PS50987"/>
    </source>
</evidence>
<dbReference type="InterPro" id="IPR036388">
    <property type="entry name" value="WH-like_DNA-bd_sf"/>
</dbReference>
<dbReference type="Proteomes" id="UP000237749">
    <property type="component" value="Unassembled WGS sequence"/>
</dbReference>
<dbReference type="Pfam" id="PF01022">
    <property type="entry name" value="HTH_5"/>
    <property type="match status" value="1"/>
</dbReference>
<proteinExistence type="predicted"/>
<evidence type="ECO:0000313" key="6">
    <source>
        <dbReference type="Proteomes" id="UP000237749"/>
    </source>
</evidence>
<keyword evidence="6" id="KW-1185">Reference proteome</keyword>
<dbReference type="PROSITE" id="PS50987">
    <property type="entry name" value="HTH_ARSR_2"/>
    <property type="match status" value="1"/>
</dbReference>